<comment type="caution">
    <text evidence="2">The sequence shown here is derived from an EMBL/GenBank/DDBJ whole genome shotgun (WGS) entry which is preliminary data.</text>
</comment>
<evidence type="ECO:0000313" key="3">
    <source>
        <dbReference type="Proteomes" id="UP001567538"/>
    </source>
</evidence>
<name>A0ABD1HWL0_SALDI</name>
<proteinExistence type="predicted"/>
<organism evidence="2 3">
    <name type="scientific">Salvia divinorum</name>
    <name type="common">Maria pastora</name>
    <name type="synonym">Diviner's sage</name>
    <dbReference type="NCBI Taxonomy" id="28513"/>
    <lineage>
        <taxon>Eukaryota</taxon>
        <taxon>Viridiplantae</taxon>
        <taxon>Streptophyta</taxon>
        <taxon>Embryophyta</taxon>
        <taxon>Tracheophyta</taxon>
        <taxon>Spermatophyta</taxon>
        <taxon>Magnoliopsida</taxon>
        <taxon>eudicotyledons</taxon>
        <taxon>Gunneridae</taxon>
        <taxon>Pentapetalae</taxon>
        <taxon>asterids</taxon>
        <taxon>lamiids</taxon>
        <taxon>Lamiales</taxon>
        <taxon>Lamiaceae</taxon>
        <taxon>Nepetoideae</taxon>
        <taxon>Mentheae</taxon>
        <taxon>Salviinae</taxon>
        <taxon>Salvia</taxon>
        <taxon>Salvia subgen. Calosphace</taxon>
    </lineage>
</organism>
<dbReference type="InterPro" id="IPR004332">
    <property type="entry name" value="Transposase_MuDR"/>
</dbReference>
<dbReference type="EMBL" id="JBEAFC010000004">
    <property type="protein sequence ID" value="KAL1559436.1"/>
    <property type="molecule type" value="Genomic_DNA"/>
</dbReference>
<dbReference type="AlphaFoldDB" id="A0ABD1HWL0"/>
<protein>
    <recommendedName>
        <fullName evidence="1">Transposase MuDR plant domain-containing protein</fullName>
    </recommendedName>
</protein>
<reference evidence="2 3" key="1">
    <citation type="submission" date="2024-06" db="EMBL/GenBank/DDBJ databases">
        <title>A chromosome level genome sequence of Diviner's sage (Salvia divinorum).</title>
        <authorList>
            <person name="Ford S.A."/>
            <person name="Ro D.-K."/>
            <person name="Ness R.W."/>
            <person name="Phillips M.A."/>
        </authorList>
    </citation>
    <scope>NUCLEOTIDE SEQUENCE [LARGE SCALE GENOMIC DNA]</scope>
    <source>
        <strain evidence="2">SAF-2024a</strain>
        <tissue evidence="2">Leaf</tissue>
    </source>
</reference>
<dbReference type="Pfam" id="PF03108">
    <property type="entry name" value="DBD_Tnp_Mut"/>
    <property type="match status" value="1"/>
</dbReference>
<gene>
    <name evidence="2" type="ORF">AAHA92_09780</name>
</gene>
<dbReference type="Proteomes" id="UP001567538">
    <property type="component" value="Unassembled WGS sequence"/>
</dbReference>
<evidence type="ECO:0000259" key="1">
    <source>
        <dbReference type="Pfam" id="PF03108"/>
    </source>
</evidence>
<feature type="domain" description="Transposase MuDR plant" evidence="1">
    <location>
        <begin position="6"/>
        <end position="69"/>
    </location>
</feature>
<sequence length="104" mass="12235">MDDPPMNVGTIYANMNDFRRAVKQHAIKTQFELGMEKFNPDLFRGYCKAASCPWSIVARLMKDEKQVKIAREKLYGTWEDSFENLFNFKAMVELKMQGVWLRYG</sequence>
<keyword evidence="3" id="KW-1185">Reference proteome</keyword>
<evidence type="ECO:0000313" key="2">
    <source>
        <dbReference type="EMBL" id="KAL1559436.1"/>
    </source>
</evidence>
<accession>A0ABD1HWL0</accession>